<dbReference type="CDD" id="cd18724">
    <property type="entry name" value="PIN_LabA-like"/>
    <property type="match status" value="1"/>
</dbReference>
<dbReference type="EMBL" id="LXFE01003781">
    <property type="protein sequence ID" value="OLL22176.1"/>
    <property type="molecule type" value="Genomic_DNA"/>
</dbReference>
<dbReference type="InterPro" id="IPR007681">
    <property type="entry name" value="Mog1"/>
</dbReference>
<keyword evidence="4" id="KW-1185">Reference proteome</keyword>
<feature type="region of interest" description="Disordered" evidence="1">
    <location>
        <begin position="74"/>
        <end position="95"/>
    </location>
</feature>
<dbReference type="GO" id="GO:0006606">
    <property type="term" value="P:protein import into nucleus"/>
    <property type="evidence" value="ECO:0007669"/>
    <property type="project" value="TreeGrafter"/>
</dbReference>
<dbReference type="Proteomes" id="UP000186594">
    <property type="component" value="Unassembled WGS sequence"/>
</dbReference>
<feature type="domain" description="NYN" evidence="2">
    <location>
        <begin position="249"/>
        <end position="416"/>
    </location>
</feature>
<name>A0A1U7LHP5_NEOID</name>
<dbReference type="Pfam" id="PF01936">
    <property type="entry name" value="NYN"/>
    <property type="match status" value="1"/>
</dbReference>
<dbReference type="GO" id="GO:0004540">
    <property type="term" value="F:RNA nuclease activity"/>
    <property type="evidence" value="ECO:0007669"/>
    <property type="project" value="InterPro"/>
</dbReference>
<comment type="caution">
    <text evidence="3">The sequence shown here is derived from an EMBL/GenBank/DDBJ whole genome shotgun (WGS) entry which is preliminary data.</text>
</comment>
<dbReference type="InterPro" id="IPR021139">
    <property type="entry name" value="NYN"/>
</dbReference>
<organism evidence="3 4">
    <name type="scientific">Neolecta irregularis (strain DAH-3)</name>
    <dbReference type="NCBI Taxonomy" id="1198029"/>
    <lineage>
        <taxon>Eukaryota</taxon>
        <taxon>Fungi</taxon>
        <taxon>Dikarya</taxon>
        <taxon>Ascomycota</taxon>
        <taxon>Taphrinomycotina</taxon>
        <taxon>Neolectales</taxon>
        <taxon>Neolectaceae</taxon>
        <taxon>Neolecta</taxon>
    </lineage>
</organism>
<evidence type="ECO:0000259" key="2">
    <source>
        <dbReference type="Pfam" id="PF01936"/>
    </source>
</evidence>
<evidence type="ECO:0000313" key="4">
    <source>
        <dbReference type="Proteomes" id="UP000186594"/>
    </source>
</evidence>
<dbReference type="GO" id="GO:0031267">
    <property type="term" value="F:small GTPase binding"/>
    <property type="evidence" value="ECO:0007669"/>
    <property type="project" value="TreeGrafter"/>
</dbReference>
<dbReference type="Gene3D" id="3.40.50.1010">
    <property type="entry name" value="5'-nuclease"/>
    <property type="match status" value="1"/>
</dbReference>
<dbReference type="GO" id="GO:0005085">
    <property type="term" value="F:guanyl-nucleotide exchange factor activity"/>
    <property type="evidence" value="ECO:0007669"/>
    <property type="project" value="TreeGrafter"/>
</dbReference>
<sequence>MSHEEQLRGLGDFDHLFDLIRCLPNELPSQSSHHSVKEGLGNFDVVWRYLDAIHPESQSSSLKNIEYKSDDRALVLPTKKEPNTQSLGKKRLSKKPRVTSFDRILYNTQQPGVQPTKLAVDAYEGLRKERKQYRREDKGYRSDGYETCFSNQQHSTKTATPPFHGGKSGKDLVLGEIALNTAQKMKTQTTSSLDRVRTLTTKLVETFPDEDSVILGSPAGVTDIAQVDHKVHTNKTMLPYIAATGNSLHVFIDSSNILIGFLNKVKGDHGLANSGRFLRRPRLDFHALLQLLSRGRDVTRKVLVASSPLLQPIEEAQTLGFETSILQRVTKSVSISRGSKSDPEQATGRKQKISNTEQGVDELLHLKMMESLLDYTPSIMVLATGDANVSEYSSGFFKCVERALVRGWKVEVLSFKRSLNQLWLDKAFRKEWSGRFRTILLDDFTEELFDQ</sequence>
<dbReference type="GO" id="GO:0005634">
    <property type="term" value="C:nucleus"/>
    <property type="evidence" value="ECO:0007669"/>
    <property type="project" value="TreeGrafter"/>
</dbReference>
<dbReference type="STRING" id="1198029.A0A1U7LHP5"/>
<dbReference type="PANTHER" id="PTHR15837:SF5">
    <property type="entry name" value="NYN DOMAIN-CONTAINING PROTEIN"/>
    <property type="match status" value="1"/>
</dbReference>
<dbReference type="OrthoDB" id="5590473at2759"/>
<dbReference type="PANTHER" id="PTHR15837">
    <property type="entry name" value="RAN GUANINE NUCLEOTIDE RELEASE FACTOR"/>
    <property type="match status" value="1"/>
</dbReference>
<reference evidence="3 4" key="1">
    <citation type="submission" date="2016-04" db="EMBL/GenBank/DDBJ databases">
        <title>Evolutionary innovation and constraint leading to complex multicellularity in the Ascomycota.</title>
        <authorList>
            <person name="Cisse O."/>
            <person name="Nguyen A."/>
            <person name="Hewitt D.A."/>
            <person name="Jedd G."/>
            <person name="Stajich J.E."/>
        </authorList>
    </citation>
    <scope>NUCLEOTIDE SEQUENCE [LARGE SCALE GENOMIC DNA]</scope>
    <source>
        <strain evidence="3 4">DAH-3</strain>
    </source>
</reference>
<evidence type="ECO:0000313" key="3">
    <source>
        <dbReference type="EMBL" id="OLL22176.1"/>
    </source>
</evidence>
<accession>A0A1U7LHP5</accession>
<gene>
    <name evidence="3" type="ORF">NEOLI_001399</name>
</gene>
<dbReference type="AlphaFoldDB" id="A0A1U7LHP5"/>
<protein>
    <recommendedName>
        <fullName evidence="2">NYN domain-containing protein</fullName>
    </recommendedName>
</protein>
<proteinExistence type="predicted"/>
<evidence type="ECO:0000256" key="1">
    <source>
        <dbReference type="SAM" id="MobiDB-lite"/>
    </source>
</evidence>